<dbReference type="SUPFAM" id="SSF51556">
    <property type="entry name" value="Metallo-dependent hydrolases"/>
    <property type="match status" value="1"/>
</dbReference>
<dbReference type="PANTHER" id="PTHR21240:SF28">
    <property type="entry name" value="ISO-OROTATE DECARBOXYLASE (EUROFUNG)"/>
    <property type="match status" value="1"/>
</dbReference>
<organism evidence="3 4">
    <name type="scientific">Rhizorhabdus dicambivorans</name>
    <dbReference type="NCBI Taxonomy" id="1850238"/>
    <lineage>
        <taxon>Bacteria</taxon>
        <taxon>Pseudomonadati</taxon>
        <taxon>Pseudomonadota</taxon>
        <taxon>Alphaproteobacteria</taxon>
        <taxon>Sphingomonadales</taxon>
        <taxon>Sphingomonadaceae</taxon>
        <taxon>Rhizorhabdus</taxon>
    </lineage>
</organism>
<dbReference type="KEGG" id="rdi:CMV14_14705"/>
<dbReference type="EMBL" id="NWUF01000011">
    <property type="protein sequence ID" value="PCE41843.1"/>
    <property type="molecule type" value="Genomic_DNA"/>
</dbReference>
<keyword evidence="1" id="KW-0456">Lyase</keyword>
<feature type="domain" description="Amidohydrolase-related" evidence="2">
    <location>
        <begin position="17"/>
        <end position="325"/>
    </location>
</feature>
<comment type="caution">
    <text evidence="3">The sequence shown here is derived from an EMBL/GenBank/DDBJ whole genome shotgun (WGS) entry which is preliminary data.</text>
</comment>
<dbReference type="AlphaFoldDB" id="A0A2A4FTW1"/>
<dbReference type="RefSeq" id="WP_066962778.1">
    <property type="nucleotide sequence ID" value="NZ_CP023449.1"/>
</dbReference>
<evidence type="ECO:0000259" key="2">
    <source>
        <dbReference type="Pfam" id="PF04909"/>
    </source>
</evidence>
<keyword evidence="4" id="KW-1185">Reference proteome</keyword>
<dbReference type="PANTHER" id="PTHR21240">
    <property type="entry name" value="2-AMINO-3-CARBOXYLMUCONATE-6-SEMIALDEHYDE DECARBOXYLASE"/>
    <property type="match status" value="1"/>
</dbReference>
<dbReference type="InterPro" id="IPR006680">
    <property type="entry name" value="Amidohydro-rel"/>
</dbReference>
<reference evidence="3 4" key="1">
    <citation type="submission" date="2017-09" db="EMBL/GenBank/DDBJ databases">
        <title>The Catabolism of 3,6-Dichlorosalicylic acid is Initiated by the Cytochrome P450 Monooxygenase DsmABC in Rhizorhabdus dicambivorans Ndbn-20.</title>
        <authorList>
            <person name="Na L."/>
        </authorList>
    </citation>
    <scope>NUCLEOTIDE SEQUENCE [LARGE SCALE GENOMIC DNA]</scope>
    <source>
        <strain evidence="3 4">Ndbn-20m</strain>
    </source>
</reference>
<evidence type="ECO:0000256" key="1">
    <source>
        <dbReference type="ARBA" id="ARBA00023239"/>
    </source>
</evidence>
<evidence type="ECO:0000313" key="4">
    <source>
        <dbReference type="Proteomes" id="UP000218934"/>
    </source>
</evidence>
<dbReference type="GO" id="GO:0016787">
    <property type="term" value="F:hydrolase activity"/>
    <property type="evidence" value="ECO:0007669"/>
    <property type="project" value="UniProtKB-KW"/>
</dbReference>
<dbReference type="Pfam" id="PF04909">
    <property type="entry name" value="Amidohydro_2"/>
    <property type="match status" value="1"/>
</dbReference>
<accession>A0A2A4FTW1</accession>
<gene>
    <name evidence="3" type="ORF">COO09_12460</name>
</gene>
<evidence type="ECO:0000313" key="3">
    <source>
        <dbReference type="EMBL" id="PCE41843.1"/>
    </source>
</evidence>
<keyword evidence="3" id="KW-0378">Hydrolase</keyword>
<name>A0A2A4FTW1_9SPHN</name>
<dbReference type="GO" id="GO:0019748">
    <property type="term" value="P:secondary metabolic process"/>
    <property type="evidence" value="ECO:0007669"/>
    <property type="project" value="TreeGrafter"/>
</dbReference>
<dbReference type="OrthoDB" id="149172at2"/>
<sequence>MSVSVANRFRCHCDKCVDMHTHFLQRDAFDASQSHSVATCFGKNPVPGDLGWVHKMFDPALQLEDMDARGIDMNVLTSADAVQSRSWASPDEEARLSALVNDECLRWVERHPDRFAGTISPPLGDMAMCLAELERCRPMGFRVIQLPANYRGFYLGHERYGDLWSYIAENRLVVFIHPDGVRDMWFQDYAMWNSIGQSIEEVRVMTSLMYEGVLDRFPGLRIVMAHGGGYMPHYMGRLDRNVTDKPFTAKNLTKMPSEYLRDFYYDSCTYDARTLELLIERVGLDRVVMGGDYPAAMFDPIDFVDEIRASDEDKAKIAGATALGLLEPA</sequence>
<proteinExistence type="predicted"/>
<dbReference type="Gene3D" id="3.20.20.140">
    <property type="entry name" value="Metal-dependent hydrolases"/>
    <property type="match status" value="1"/>
</dbReference>
<dbReference type="InterPro" id="IPR032465">
    <property type="entry name" value="ACMSD"/>
</dbReference>
<protein>
    <submittedName>
        <fullName evidence="3">Amidohydrolase</fullName>
    </submittedName>
</protein>
<dbReference type="InterPro" id="IPR032466">
    <property type="entry name" value="Metal_Hydrolase"/>
</dbReference>
<dbReference type="Proteomes" id="UP000218934">
    <property type="component" value="Unassembled WGS sequence"/>
</dbReference>
<dbReference type="GO" id="GO:0016831">
    <property type="term" value="F:carboxy-lyase activity"/>
    <property type="evidence" value="ECO:0007669"/>
    <property type="project" value="InterPro"/>
</dbReference>
<dbReference type="GO" id="GO:0005737">
    <property type="term" value="C:cytoplasm"/>
    <property type="evidence" value="ECO:0007669"/>
    <property type="project" value="TreeGrafter"/>
</dbReference>